<feature type="transmembrane region" description="Helical" evidence="1">
    <location>
        <begin position="80"/>
        <end position="103"/>
    </location>
</feature>
<keyword evidence="1" id="KW-0812">Transmembrane</keyword>
<evidence type="ECO:0000313" key="3">
    <source>
        <dbReference type="Proteomes" id="UP000237640"/>
    </source>
</evidence>
<dbReference type="EMBL" id="PVYX01000002">
    <property type="protein sequence ID" value="PRX55490.1"/>
    <property type="molecule type" value="Genomic_DNA"/>
</dbReference>
<feature type="transmembrane region" description="Helical" evidence="1">
    <location>
        <begin position="42"/>
        <end position="68"/>
    </location>
</feature>
<dbReference type="Proteomes" id="UP000237640">
    <property type="component" value="Unassembled WGS sequence"/>
</dbReference>
<dbReference type="RefSeq" id="WP_146129947.1">
    <property type="nucleotide sequence ID" value="NZ_PVYX01000002.1"/>
</dbReference>
<keyword evidence="1" id="KW-0472">Membrane</keyword>
<feature type="transmembrane region" description="Helical" evidence="1">
    <location>
        <begin position="167"/>
        <end position="189"/>
    </location>
</feature>
<name>A0A2T0MDC0_9FLAO</name>
<keyword evidence="1" id="KW-1133">Transmembrane helix</keyword>
<dbReference type="OrthoDB" id="1049480at2"/>
<protein>
    <recommendedName>
        <fullName evidence="4">Glycerophosphoryl diester phosphodiesterase family protein</fullName>
    </recommendedName>
</protein>
<organism evidence="2 3">
    <name type="scientific">Flagellimonas meridianipacifica</name>
    <dbReference type="NCBI Taxonomy" id="1080225"/>
    <lineage>
        <taxon>Bacteria</taxon>
        <taxon>Pseudomonadati</taxon>
        <taxon>Bacteroidota</taxon>
        <taxon>Flavobacteriia</taxon>
        <taxon>Flavobacteriales</taxon>
        <taxon>Flavobacteriaceae</taxon>
        <taxon>Flagellimonas</taxon>
    </lineage>
</organism>
<dbReference type="AlphaFoldDB" id="A0A2T0MDC0"/>
<proteinExistence type="predicted"/>
<accession>A0A2T0MDC0</accession>
<evidence type="ECO:0000256" key="1">
    <source>
        <dbReference type="SAM" id="Phobius"/>
    </source>
</evidence>
<evidence type="ECO:0000313" key="2">
    <source>
        <dbReference type="EMBL" id="PRX55490.1"/>
    </source>
</evidence>
<reference evidence="2 3" key="1">
    <citation type="submission" date="2018-03" db="EMBL/GenBank/DDBJ databases">
        <title>Genomic Encyclopedia of Archaeal and Bacterial Type Strains, Phase II (KMG-II): from individual species to whole genera.</title>
        <authorList>
            <person name="Goeker M."/>
        </authorList>
    </citation>
    <scope>NUCLEOTIDE SEQUENCE [LARGE SCALE GENOMIC DNA]</scope>
    <source>
        <strain evidence="2 3">DSM 25027</strain>
    </source>
</reference>
<feature type="transmembrane region" description="Helical" evidence="1">
    <location>
        <begin position="137"/>
        <end position="161"/>
    </location>
</feature>
<gene>
    <name evidence="2" type="ORF">CLV81_3903</name>
</gene>
<sequence>MANKYLELRINRDFGDILSVYFDFLKQNIKTFTNVFLRYNGIFIIGLLITSYLLVSGFVGLIAADGLYGTGSGAVSEEDYLVYLFSGMGIFFLIFLVVAALNFSISSAYLVKYDEVKGNHFDKKEVWDLFKDRLGSILLFIVILIPIYLVFFVVVIITAFIPLAGIFIQYVLQFFLAAWVGVSFFCMLAEKKGVMDAFGEGWSLVINNFWKSIGVNFILGLLNGLLFFIIMVIPGVIIGIYTFHVVENNVDVTGSVISMVIYTLALCLVLVASVYAQCLSQFVNGILYYALHEKTYNINTRSKIEEIGKSSL</sequence>
<feature type="transmembrane region" description="Helical" evidence="1">
    <location>
        <begin position="217"/>
        <end position="243"/>
    </location>
</feature>
<comment type="caution">
    <text evidence="2">The sequence shown here is derived from an EMBL/GenBank/DDBJ whole genome shotgun (WGS) entry which is preliminary data.</text>
</comment>
<feature type="transmembrane region" description="Helical" evidence="1">
    <location>
        <begin position="255"/>
        <end position="276"/>
    </location>
</feature>
<keyword evidence="3" id="KW-1185">Reference proteome</keyword>
<evidence type="ECO:0008006" key="4">
    <source>
        <dbReference type="Google" id="ProtNLM"/>
    </source>
</evidence>